<feature type="transmembrane region" description="Helical" evidence="1">
    <location>
        <begin position="46"/>
        <end position="70"/>
    </location>
</feature>
<dbReference type="AlphaFoldDB" id="A0A0N1PEY8"/>
<protein>
    <submittedName>
        <fullName evidence="2">Uncharacterized protein</fullName>
    </submittedName>
</protein>
<comment type="caution">
    <text evidence="2">The sequence shown here is derived from an EMBL/GenBank/DDBJ whole genome shotgun (WGS) entry which is preliminary data.</text>
</comment>
<gene>
    <name evidence="2" type="ORF">ABL78_1071</name>
</gene>
<dbReference type="Proteomes" id="UP000038009">
    <property type="component" value="Unassembled WGS sequence"/>
</dbReference>
<keyword evidence="1" id="KW-0472">Membrane</keyword>
<evidence type="ECO:0000313" key="3">
    <source>
        <dbReference type="Proteomes" id="UP000038009"/>
    </source>
</evidence>
<proteinExistence type="predicted"/>
<evidence type="ECO:0000313" key="2">
    <source>
        <dbReference type="EMBL" id="KPI89808.1"/>
    </source>
</evidence>
<keyword evidence="3" id="KW-1185">Reference proteome</keyword>
<dbReference type="VEuPathDB" id="TriTrypDB:Lsey_0016_0250"/>
<sequence length="391" mass="43241">MTCERIDPKDFHGPAATQYTLNSLEELTNSPKFKSYVRHVEYKERLYLTWFIAPLTLFGILYFHVIMFGSEGVNLFMEPSTRSGLALSEVPVGMVAATLMLLFYAIPCIVIGPFVGFFEEPSRWASIAVLILMTCANVAVVSFGGPRLHYPPFLTTSPTLPEIATSWDPMDIAVVFARDVFVRRVLCLEGFVLAGYAVAMWRQSFWRRAWHPPLPLLTIPLGVGFAGVGWWIVAQKTIPLFFDAQGVPTPVSEALRWSAVQADPIGAVSLCSSVLTEVARRLRQEAITLWERRGLPFAFRDISSCLSLYLAASSMALGHLLLFFIKPVLDFIVGAFFFVLPTDPTIWGLAMLASVGSFASLWRAAEGSEYALYLIGLACLVAALVFNGFVA</sequence>
<evidence type="ECO:0000256" key="1">
    <source>
        <dbReference type="SAM" id="Phobius"/>
    </source>
</evidence>
<feature type="transmembrane region" description="Helical" evidence="1">
    <location>
        <begin position="181"/>
        <end position="201"/>
    </location>
</feature>
<keyword evidence="1" id="KW-0812">Transmembrane</keyword>
<accession>A0A0N1PEY8</accession>
<dbReference type="OMA" id="TLWRMND"/>
<dbReference type="OrthoDB" id="271018at2759"/>
<name>A0A0N1PEY8_LEPSE</name>
<organism evidence="2 3">
    <name type="scientific">Leptomonas seymouri</name>
    <dbReference type="NCBI Taxonomy" id="5684"/>
    <lineage>
        <taxon>Eukaryota</taxon>
        <taxon>Discoba</taxon>
        <taxon>Euglenozoa</taxon>
        <taxon>Kinetoplastea</taxon>
        <taxon>Metakinetoplastina</taxon>
        <taxon>Trypanosomatida</taxon>
        <taxon>Trypanosomatidae</taxon>
        <taxon>Leishmaniinae</taxon>
        <taxon>Leptomonas</taxon>
    </lineage>
</organism>
<feature type="transmembrane region" description="Helical" evidence="1">
    <location>
        <begin position="124"/>
        <end position="144"/>
    </location>
</feature>
<feature type="transmembrane region" description="Helical" evidence="1">
    <location>
        <begin position="90"/>
        <end position="117"/>
    </location>
</feature>
<feature type="transmembrane region" description="Helical" evidence="1">
    <location>
        <begin position="370"/>
        <end position="390"/>
    </location>
</feature>
<keyword evidence="1" id="KW-1133">Transmembrane helix</keyword>
<reference evidence="2 3" key="1">
    <citation type="journal article" date="2015" name="PLoS Pathog.">
        <title>Leptomonas seymouri: Adaptations to the Dixenous Life Cycle Analyzed by Genome Sequencing, Transcriptome Profiling and Co-infection with Leishmania donovani.</title>
        <authorList>
            <person name="Kraeva N."/>
            <person name="Butenko A."/>
            <person name="Hlavacova J."/>
            <person name="Kostygov A."/>
            <person name="Myskova J."/>
            <person name="Grybchuk D."/>
            <person name="Lestinova T."/>
            <person name="Votypka J."/>
            <person name="Volf P."/>
            <person name="Opperdoes F."/>
            <person name="Flegontov P."/>
            <person name="Lukes J."/>
            <person name="Yurchenko V."/>
        </authorList>
    </citation>
    <scope>NUCLEOTIDE SEQUENCE [LARGE SCALE GENOMIC DNA]</scope>
    <source>
        <strain evidence="2 3">ATCC 30220</strain>
    </source>
</reference>
<feature type="transmembrane region" description="Helical" evidence="1">
    <location>
        <begin position="213"/>
        <end position="233"/>
    </location>
</feature>
<dbReference type="EMBL" id="LJSK01000016">
    <property type="protein sequence ID" value="KPI89808.1"/>
    <property type="molecule type" value="Genomic_DNA"/>
</dbReference>